<protein>
    <submittedName>
        <fullName evidence="2">HCG2039764</fullName>
    </submittedName>
    <submittedName>
        <fullName evidence="1">Possible J 26 gene segment</fullName>
    </submittedName>
</protein>
<sequence>GITMVRILSLVPEPDCPCCP</sequence>
<evidence type="ECO:0000313" key="2">
    <source>
        <dbReference type="EMBL" id="EAW66280.1"/>
    </source>
</evidence>
<accession>A0N4Y3</accession>
<dbReference type="EMBL" id="M94081">
    <property type="protein sequence ID" value="AAB86770.1"/>
    <property type="molecule type" value="Genomic_DNA"/>
</dbReference>
<gene>
    <name evidence="1" type="primary">Tcr-alpha</name>
    <name evidence="2" type="ORF">hCG_2039764</name>
</gene>
<feature type="non-terminal residue" evidence="1">
    <location>
        <position position="1"/>
    </location>
</feature>
<feature type="non-terminal residue" evidence="1">
    <location>
        <position position="20"/>
    </location>
</feature>
<dbReference type="AlphaFoldDB" id="A0N4Y3"/>
<dbReference type="EMBL" id="CH471078">
    <property type="protein sequence ID" value="EAW66280.1"/>
    <property type="molecule type" value="Genomic_DNA"/>
</dbReference>
<reference evidence="2" key="2">
    <citation type="journal article" date="2001" name="Science">
        <title>The sequence of the human genome.</title>
        <authorList>
            <person name="Venter J.C."/>
            <person name="Adams M.D."/>
            <person name="Myers E.W."/>
            <person name="Li P.W."/>
            <person name="Mural R.J."/>
            <person name="Sutton G.G."/>
            <person name="Smith H.O."/>
            <person name="Yandell M."/>
            <person name="Evans C.A."/>
            <person name="Holt R.A."/>
            <person name="Gocayne J.D."/>
            <person name="Amanatides P."/>
            <person name="Ballew R.M."/>
            <person name="Huson D.H."/>
            <person name="Wortman J.R."/>
            <person name="Zhang Q."/>
            <person name="Kodira C.D."/>
            <person name="Zheng X.H."/>
            <person name="Chen L."/>
            <person name="Skupski M."/>
            <person name="Subramanian G."/>
            <person name="Thomas P.D."/>
            <person name="Zhang J."/>
            <person name="Gabor Miklos G.L."/>
            <person name="Nelson C."/>
            <person name="Broder S."/>
            <person name="Clark A.G."/>
            <person name="Nadeau J."/>
            <person name="McKusick V.A."/>
            <person name="Zinder N."/>
            <person name="Levine A.J."/>
            <person name="Roberts R.J."/>
            <person name="Simon M."/>
            <person name="Slayman C."/>
            <person name="Hunkapiller M."/>
            <person name="Bolanos R."/>
            <person name="Delcher A."/>
            <person name="Dew I."/>
            <person name="Fasulo D."/>
            <person name="Flanigan M."/>
            <person name="Florea L."/>
            <person name="Halpern A."/>
            <person name="Hannenhalli S."/>
            <person name="Kravitz S."/>
            <person name="Levy S."/>
            <person name="Mobarry C."/>
            <person name="Reinert K."/>
            <person name="Remington K."/>
            <person name="Abu-Threideh J."/>
            <person name="Beasley E."/>
            <person name="Biddick K."/>
            <person name="Bonazzi V."/>
            <person name="Brandon R."/>
            <person name="Cargill M."/>
            <person name="Chandramouliswaran I."/>
            <person name="Charlab R."/>
            <person name="Chaturvedi K."/>
            <person name="Deng Z."/>
            <person name="Di Francesco V."/>
            <person name="Dunn P."/>
            <person name="Eilbeck K."/>
            <person name="Evangelista C."/>
            <person name="Gabrielian A.E."/>
            <person name="Gan W."/>
            <person name="Ge W."/>
            <person name="Gong F."/>
            <person name="Gu Z."/>
            <person name="Guan P."/>
            <person name="Heiman T.J."/>
            <person name="Higgins M.E."/>
            <person name="Ji R.R."/>
            <person name="Ke Z."/>
            <person name="Ketchum K.A."/>
            <person name="Lai Z."/>
            <person name="Lei Y."/>
            <person name="Li Z."/>
            <person name="Li J."/>
            <person name="Liang Y."/>
            <person name="Lin X."/>
            <person name="Lu F."/>
            <person name="Merkulov G.V."/>
            <person name="Milshina N."/>
            <person name="Moore H.M."/>
            <person name="Naik A.K."/>
            <person name="Narayan V.A."/>
            <person name="Neelam B."/>
            <person name="Nusskern D."/>
            <person name="Rusch D.B."/>
            <person name="Salzberg S."/>
            <person name="Shao W."/>
            <person name="Shue B."/>
            <person name="Sun J."/>
            <person name="Wang Z."/>
            <person name="Wang A."/>
            <person name="Wang X."/>
            <person name="Wang J."/>
            <person name="Wei M."/>
            <person name="Wides R."/>
            <person name="Xiao C."/>
            <person name="Yan C."/>
            <person name="Yao A."/>
            <person name="Ye J."/>
            <person name="Zhan M."/>
            <person name="Zhang W."/>
            <person name="Zhang H."/>
            <person name="Zhao Q."/>
            <person name="Zheng L."/>
            <person name="Zhong F."/>
            <person name="Zhong W."/>
            <person name="Zhu S."/>
            <person name="Zhao S."/>
            <person name="Gilbert D."/>
            <person name="Baumhueter S."/>
            <person name="Spier G."/>
            <person name="Carter C."/>
            <person name="Cravchik A."/>
            <person name="Woodage T."/>
            <person name="Ali F."/>
            <person name="An H."/>
            <person name="Awe A."/>
            <person name="Baldwin D."/>
            <person name="Baden H."/>
            <person name="Barnstead M."/>
            <person name="Barrow I."/>
            <person name="Beeson K."/>
            <person name="Busam D."/>
            <person name="Carver A."/>
            <person name="Center A."/>
            <person name="Cheng M.L."/>
            <person name="Curry L."/>
            <person name="Danaher S."/>
            <person name="Davenport L."/>
            <person name="Desilets R."/>
            <person name="Dietz S."/>
            <person name="Dodson K."/>
            <person name="Doup L."/>
            <person name="Ferriera S."/>
            <person name="Garg N."/>
            <person name="Gluecksmann A."/>
            <person name="Hart B."/>
            <person name="Haynes J."/>
            <person name="Haynes C."/>
            <person name="Heiner C."/>
            <person name="Hladun S."/>
            <person name="Hostin D."/>
            <person name="Houck J."/>
            <person name="Howland T."/>
            <person name="Ibegwam C."/>
            <person name="Johnson J."/>
            <person name="Kalush F."/>
            <person name="Kline L."/>
            <person name="Koduru S."/>
            <person name="Love A."/>
            <person name="Mann F."/>
            <person name="May D."/>
            <person name="McCawley S."/>
            <person name="McIntosh T."/>
            <person name="McMullen I."/>
            <person name="Moy M."/>
            <person name="Moy L."/>
            <person name="Murphy B."/>
            <person name="Nelson K."/>
            <person name="Pfannkoch C."/>
            <person name="Pratts E."/>
            <person name="Puri V."/>
            <person name="Qureshi H."/>
            <person name="Reardon M."/>
            <person name="Rodriguez R."/>
            <person name="Rogers Y.H."/>
            <person name="Romblad D."/>
            <person name="Ruhfel B."/>
            <person name="Scott R."/>
            <person name="Sitter C."/>
            <person name="Smallwood M."/>
            <person name="Stewart E."/>
            <person name="Strong R."/>
            <person name="Suh E."/>
            <person name="Thomas R."/>
            <person name="Tint N.N."/>
            <person name="Tse S."/>
            <person name="Vech C."/>
            <person name="Wang G."/>
            <person name="Wetter J."/>
            <person name="Williams S."/>
            <person name="Williams M."/>
            <person name="Windsor S."/>
            <person name="Winn-Deen E."/>
            <person name="Wolfe K."/>
            <person name="Zaveri J."/>
            <person name="Zaveri K."/>
            <person name="Abril J.F."/>
            <person name="Guigo R."/>
            <person name="Campbell M.J."/>
            <person name="Sjolander K.V."/>
            <person name="Karlak B."/>
            <person name="Kejariwal A."/>
            <person name="Mi H."/>
            <person name="Lazareva B."/>
            <person name="Hatton T."/>
            <person name="Narechania A."/>
            <person name="Diemer K."/>
            <person name="Muruganujan A."/>
            <person name="Guo N."/>
            <person name="Sato S."/>
            <person name="Bafna V."/>
            <person name="Istrail S."/>
            <person name="Lippert R."/>
            <person name="Schwartz R."/>
            <person name="Walenz B."/>
            <person name="Yooseph S."/>
            <person name="Allen D."/>
            <person name="Basu A."/>
            <person name="Baxendale J."/>
            <person name="Blick L."/>
            <person name="Caminha M."/>
            <person name="Carnes-Stine J."/>
            <person name="Caulk P."/>
            <person name="Chiang Y.H."/>
            <person name="Coyne M."/>
            <person name="Dahlke C."/>
            <person name="Mays A."/>
            <person name="Dombroski M."/>
            <person name="Donnelly M."/>
            <person name="Ely D."/>
            <person name="Esparham S."/>
            <person name="Fosler C."/>
            <person name="Gire H."/>
            <person name="Glanowski S."/>
            <person name="Glasser K."/>
            <person name="Glodek A."/>
            <person name="Gorokhov M."/>
            <person name="Graham K."/>
            <person name="Gropman B."/>
            <person name="Harris M."/>
            <person name="Heil J."/>
            <person name="Henderson S."/>
            <person name="Hoover J."/>
            <person name="Jennings D."/>
            <person name="Jordan C."/>
            <person name="Jordan J."/>
            <person name="Kasha J."/>
            <person name="Kagan L."/>
            <person name="Kraft C."/>
            <person name="Levitsky A."/>
            <person name="Lewis M."/>
            <person name="Liu X."/>
            <person name="Lopez J."/>
            <person name="Ma D."/>
            <person name="Majoros W."/>
            <person name="McDaniel J."/>
            <person name="Murphy S."/>
            <person name="Newman M."/>
            <person name="Nguyen T."/>
            <person name="Nguyen N."/>
            <person name="Nodell M."/>
            <person name="Pan S."/>
            <person name="Peck J."/>
            <person name="Peterson M."/>
            <person name="Rowe W."/>
            <person name="Sanders R."/>
            <person name="Scott J."/>
            <person name="Simpson M."/>
            <person name="Smith T."/>
            <person name="Sprague A."/>
            <person name="Stockwell T."/>
            <person name="Turner R."/>
            <person name="Venter E."/>
            <person name="Wang M."/>
            <person name="Wen M."/>
            <person name="Wu D."/>
            <person name="Wu M."/>
            <person name="Xia A."/>
            <person name="Zandieh A."/>
            <person name="Zhu X."/>
        </authorList>
    </citation>
    <scope>NUCLEOTIDE SEQUENCE</scope>
</reference>
<organism evidence="1">
    <name type="scientific">Homo sapiens</name>
    <name type="common">Human</name>
    <dbReference type="NCBI Taxonomy" id="9606"/>
    <lineage>
        <taxon>Eukaryota</taxon>
        <taxon>Metazoa</taxon>
        <taxon>Chordata</taxon>
        <taxon>Craniata</taxon>
        <taxon>Vertebrata</taxon>
        <taxon>Euteleostomi</taxon>
        <taxon>Mammalia</taxon>
        <taxon>Eutheria</taxon>
        <taxon>Euarchontoglires</taxon>
        <taxon>Primates</taxon>
        <taxon>Haplorrhini</taxon>
        <taxon>Catarrhini</taxon>
        <taxon>Hominidae</taxon>
        <taxon>Homo</taxon>
    </lineage>
</organism>
<reference evidence="1" key="1">
    <citation type="journal article" date="1994" name="Genomics">
        <title>The human T-cell receptor TCRAC/TCRDC (C alpha/C delta) region: organization, sequence, and evolution of 97.6 kb of DNA.</title>
        <authorList>
            <person name="Koop B.F."/>
            <person name="Rowen L."/>
            <person name="Wang K."/>
            <person name="Kuo C.L."/>
            <person name="Seto D."/>
            <person name="Lenstra J.A."/>
            <person name="Howard S."/>
            <person name="Shan W."/>
            <person name="Deshpande P."/>
            <person name="Hood L."/>
        </authorList>
    </citation>
    <scope>NUCLEOTIDE SEQUENCE</scope>
</reference>
<proteinExistence type="predicted"/>
<evidence type="ECO:0000313" key="1">
    <source>
        <dbReference type="EMBL" id="AAB86770.1"/>
    </source>
</evidence>
<reference evidence="2" key="3">
    <citation type="submission" date="2005-09" db="EMBL/GenBank/DDBJ databases">
        <authorList>
            <person name="Mural R.J."/>
            <person name="Istrail S."/>
            <person name="Sutton G."/>
            <person name="Florea L."/>
            <person name="Halpern A.L."/>
            <person name="Mobarry C.M."/>
            <person name="Lippert R."/>
            <person name="Walenz B."/>
            <person name="Shatkay H."/>
            <person name="Dew I."/>
            <person name="Miller J.R."/>
            <person name="Flanigan M.J."/>
            <person name="Edwards N.J."/>
            <person name="Bolanos R."/>
            <person name="Fasulo D."/>
            <person name="Halldorsson B.V."/>
            <person name="Hannenhalli S."/>
            <person name="Turner R."/>
            <person name="Yooseph S."/>
            <person name="Lu F."/>
            <person name="Nusskern D.R."/>
            <person name="Shue B.C."/>
            <person name="Zheng X.H."/>
            <person name="Zhong F."/>
            <person name="Delcher A.L."/>
            <person name="Huson D.H."/>
            <person name="Kravitz S.A."/>
            <person name="Mouchard L."/>
            <person name="Reinert K."/>
            <person name="Remington K.A."/>
            <person name="Clark A.G."/>
            <person name="Waterman M.S."/>
            <person name="Eichler E.E."/>
            <person name="Adams M.D."/>
            <person name="Hunkapiller M.W."/>
            <person name="Myers E.W."/>
            <person name="Venter J.C."/>
        </authorList>
    </citation>
    <scope>NUCLEOTIDE SEQUENCE</scope>
</reference>
<name>A0N4Y3_HUMAN</name>